<evidence type="ECO:0000313" key="1">
    <source>
        <dbReference type="EMBL" id="MFA1538049.1"/>
    </source>
</evidence>
<dbReference type="Proteomes" id="UP001569963">
    <property type="component" value="Unassembled WGS sequence"/>
</dbReference>
<keyword evidence="2" id="KW-1185">Reference proteome</keyword>
<name>A0ABV4Q4H1_9ACTN</name>
<evidence type="ECO:0000313" key="2">
    <source>
        <dbReference type="Proteomes" id="UP001569963"/>
    </source>
</evidence>
<organism evidence="1 2">
    <name type="scientific">Actinomadura monticuli</name>
    <dbReference type="NCBI Taxonomy" id="3097367"/>
    <lineage>
        <taxon>Bacteria</taxon>
        <taxon>Bacillati</taxon>
        <taxon>Actinomycetota</taxon>
        <taxon>Actinomycetes</taxon>
        <taxon>Streptosporangiales</taxon>
        <taxon>Thermomonosporaceae</taxon>
        <taxon>Actinomadura</taxon>
    </lineage>
</organism>
<reference evidence="1 2" key="1">
    <citation type="submission" date="2023-11" db="EMBL/GenBank/DDBJ databases">
        <title>Actinomadura monticuli sp. nov., isolated from volcanic ash.</title>
        <authorList>
            <person name="Lee S.D."/>
            <person name="Yang H."/>
            <person name="Kim I.S."/>
        </authorList>
    </citation>
    <scope>NUCLEOTIDE SEQUENCE [LARGE SCALE GENOMIC DNA]</scope>
    <source>
        <strain evidence="1 2">DLS-62</strain>
    </source>
</reference>
<dbReference type="EMBL" id="JAXCEI010000001">
    <property type="protein sequence ID" value="MFA1538049.1"/>
    <property type="molecule type" value="Genomic_DNA"/>
</dbReference>
<protein>
    <submittedName>
        <fullName evidence="1">Uncharacterized protein</fullName>
    </submittedName>
</protein>
<comment type="caution">
    <text evidence="1">The sequence shown here is derived from an EMBL/GenBank/DDBJ whole genome shotgun (WGS) entry which is preliminary data.</text>
</comment>
<accession>A0ABV4Q4H1</accession>
<sequence length="71" mass="8072">MNTTTGAPVTRDKALLKRDFPDWNFVHSDADRWWAFLDPKRRGKDMATARTTALDADTAEELYKLLAEATS</sequence>
<proteinExistence type="predicted"/>
<dbReference type="RefSeq" id="WP_371947373.1">
    <property type="nucleotide sequence ID" value="NZ_JAXCEI010000001.1"/>
</dbReference>
<gene>
    <name evidence="1" type="ORF">SM611_03835</name>
</gene>